<evidence type="ECO:0008006" key="4">
    <source>
        <dbReference type="Google" id="ProtNLM"/>
    </source>
</evidence>
<dbReference type="AlphaFoldDB" id="A0A4T0URC4"/>
<gene>
    <name evidence="2" type="ORF">E5K04_11265</name>
</gene>
<dbReference type="Proteomes" id="UP000308891">
    <property type="component" value="Unassembled WGS sequence"/>
</dbReference>
<dbReference type="RefSeq" id="WP_136554102.1">
    <property type="nucleotide sequence ID" value="NZ_STGJ01000012.1"/>
</dbReference>
<name>A0A4T0URC4_9NEIS</name>
<dbReference type="EMBL" id="STGJ01000012">
    <property type="protein sequence ID" value="TIC81161.1"/>
    <property type="molecule type" value="Genomic_DNA"/>
</dbReference>
<evidence type="ECO:0000256" key="1">
    <source>
        <dbReference type="SAM" id="SignalP"/>
    </source>
</evidence>
<keyword evidence="1" id="KW-0732">Signal</keyword>
<organism evidence="2 3">
    <name type="scientific">Crenobacter intestini</name>
    <dbReference type="NCBI Taxonomy" id="2563443"/>
    <lineage>
        <taxon>Bacteria</taxon>
        <taxon>Pseudomonadati</taxon>
        <taxon>Pseudomonadota</taxon>
        <taxon>Betaproteobacteria</taxon>
        <taxon>Neisseriales</taxon>
        <taxon>Neisseriaceae</taxon>
        <taxon>Crenobacter</taxon>
    </lineage>
</organism>
<evidence type="ECO:0000313" key="3">
    <source>
        <dbReference type="Proteomes" id="UP000308891"/>
    </source>
</evidence>
<protein>
    <recommendedName>
        <fullName evidence="4">DUF4864 domain-containing protein</fullName>
    </recommendedName>
</protein>
<feature type="signal peptide" evidence="1">
    <location>
        <begin position="1"/>
        <end position="19"/>
    </location>
</feature>
<reference evidence="2 3" key="1">
    <citation type="submission" date="2019-04" db="EMBL/GenBank/DDBJ databases">
        <title>Crenobacter sp. nov.</title>
        <authorList>
            <person name="Shi S."/>
        </authorList>
    </citation>
    <scope>NUCLEOTIDE SEQUENCE [LARGE SCALE GENOMIC DNA]</scope>
    <source>
        <strain evidence="2 3">GY 70310</strain>
    </source>
</reference>
<evidence type="ECO:0000313" key="2">
    <source>
        <dbReference type="EMBL" id="TIC81161.1"/>
    </source>
</evidence>
<keyword evidence="3" id="KW-1185">Reference proteome</keyword>
<proteinExistence type="predicted"/>
<accession>A0A4T0URC4</accession>
<feature type="chain" id="PRO_5020397797" description="DUF4864 domain-containing protein" evidence="1">
    <location>
        <begin position="20"/>
        <end position="128"/>
    </location>
</feature>
<sequence>MRKWIGALLGCMLAAPAAAYSDEARLPFTGQADQLPVQVVVDFLGHRLGADGRFEYATLKIEQHSRPEAFEHARITVVREGLLDDSVHGNRWRFDVNRTADGRWRIDTLREDFSCRRGRAGWGVQPCR</sequence>
<dbReference type="OrthoDB" id="8594570at2"/>
<comment type="caution">
    <text evidence="2">The sequence shown here is derived from an EMBL/GenBank/DDBJ whole genome shotgun (WGS) entry which is preliminary data.</text>
</comment>